<organism evidence="2 3">
    <name type="scientific">Escallonia rubra</name>
    <dbReference type="NCBI Taxonomy" id="112253"/>
    <lineage>
        <taxon>Eukaryota</taxon>
        <taxon>Viridiplantae</taxon>
        <taxon>Streptophyta</taxon>
        <taxon>Embryophyta</taxon>
        <taxon>Tracheophyta</taxon>
        <taxon>Spermatophyta</taxon>
        <taxon>Magnoliopsida</taxon>
        <taxon>eudicotyledons</taxon>
        <taxon>Gunneridae</taxon>
        <taxon>Pentapetalae</taxon>
        <taxon>asterids</taxon>
        <taxon>campanulids</taxon>
        <taxon>Escalloniales</taxon>
        <taxon>Escalloniaceae</taxon>
        <taxon>Escallonia</taxon>
    </lineage>
</organism>
<reference evidence="2" key="1">
    <citation type="submission" date="2022-12" db="EMBL/GenBank/DDBJ databases">
        <title>Draft genome assemblies for two species of Escallonia (Escalloniales).</title>
        <authorList>
            <person name="Chanderbali A."/>
            <person name="Dervinis C."/>
            <person name="Anghel I."/>
            <person name="Soltis D."/>
            <person name="Soltis P."/>
            <person name="Zapata F."/>
        </authorList>
    </citation>
    <scope>NUCLEOTIDE SEQUENCE</scope>
    <source>
        <strain evidence="2">UCBG92.1500</strain>
        <tissue evidence="2">Leaf</tissue>
    </source>
</reference>
<dbReference type="PROSITE" id="PS50297">
    <property type="entry name" value="ANK_REP_REGION"/>
    <property type="match status" value="2"/>
</dbReference>
<feature type="repeat" description="ANK" evidence="1">
    <location>
        <begin position="112"/>
        <end position="132"/>
    </location>
</feature>
<feature type="repeat" description="ANK" evidence="1">
    <location>
        <begin position="78"/>
        <end position="110"/>
    </location>
</feature>
<evidence type="ECO:0000313" key="3">
    <source>
        <dbReference type="Proteomes" id="UP001187471"/>
    </source>
</evidence>
<dbReference type="SUPFAM" id="SSF48403">
    <property type="entry name" value="Ankyrin repeat"/>
    <property type="match status" value="1"/>
</dbReference>
<name>A0AA88QRW8_9ASTE</name>
<keyword evidence="1" id="KW-0040">ANK repeat</keyword>
<dbReference type="PANTHER" id="PTHR24128:SF101">
    <property type="entry name" value="ANKYRIN REPEAT-CONTAINING PROTEIN BDA1-LIKE"/>
    <property type="match status" value="1"/>
</dbReference>
<feature type="repeat" description="ANK" evidence="1">
    <location>
        <begin position="44"/>
        <end position="76"/>
    </location>
</feature>
<dbReference type="Proteomes" id="UP001187471">
    <property type="component" value="Unassembled WGS sequence"/>
</dbReference>
<dbReference type="InterPro" id="IPR002110">
    <property type="entry name" value="Ankyrin_rpt"/>
</dbReference>
<proteinExistence type="predicted"/>
<dbReference type="Gene3D" id="1.25.40.20">
    <property type="entry name" value="Ankyrin repeat-containing domain"/>
    <property type="match status" value="1"/>
</dbReference>
<dbReference type="InterPro" id="IPR036770">
    <property type="entry name" value="Ankyrin_rpt-contain_sf"/>
</dbReference>
<evidence type="ECO:0000256" key="1">
    <source>
        <dbReference type="PROSITE-ProRule" id="PRU00023"/>
    </source>
</evidence>
<accession>A0AA88QRW8</accession>
<dbReference type="AlphaFoldDB" id="A0AA88QRW8"/>
<protein>
    <submittedName>
        <fullName evidence="2">Uncharacterized protein</fullName>
    </submittedName>
</protein>
<dbReference type="Pfam" id="PF00023">
    <property type="entry name" value="Ank"/>
    <property type="match status" value="1"/>
</dbReference>
<dbReference type="Pfam" id="PF12796">
    <property type="entry name" value="Ank_2"/>
    <property type="match status" value="1"/>
</dbReference>
<evidence type="ECO:0000313" key="2">
    <source>
        <dbReference type="EMBL" id="KAK2973707.1"/>
    </source>
</evidence>
<sequence>MEGRERSTREKRLYDASLSGNVETLNELMREDELTLARVSLTCFNETPLHVAAMLGHANFAKALVSYKPDLASQLDSQGCSALHLAASNGFVEIVKTLLRVDSDVCFVRDEDRRTPLHLAVMKGQVKVVKELARARWEASRLTLDRDNQVPVQQNWGKGECSEWKRFDSSGYHRTHAKRLENHGNSSIARLMPELSEPETYLLHYHAKQIKTITRMMTTQQQ</sequence>
<gene>
    <name evidence="2" type="ORF">RJ640_021538</name>
</gene>
<dbReference type="EMBL" id="JAVXUO010002380">
    <property type="protein sequence ID" value="KAK2973707.1"/>
    <property type="molecule type" value="Genomic_DNA"/>
</dbReference>
<dbReference type="SMART" id="SM00248">
    <property type="entry name" value="ANK"/>
    <property type="match status" value="3"/>
</dbReference>
<dbReference type="PROSITE" id="PS50088">
    <property type="entry name" value="ANK_REPEAT"/>
    <property type="match status" value="3"/>
</dbReference>
<keyword evidence="3" id="KW-1185">Reference proteome</keyword>
<comment type="caution">
    <text evidence="2">The sequence shown here is derived from an EMBL/GenBank/DDBJ whole genome shotgun (WGS) entry which is preliminary data.</text>
</comment>
<dbReference type="PANTHER" id="PTHR24128">
    <property type="entry name" value="HOMEOBOX PROTEIN WARIAI"/>
    <property type="match status" value="1"/>
</dbReference>